<dbReference type="EMBL" id="JANPWB010000011">
    <property type="protein sequence ID" value="KAJ1132191.1"/>
    <property type="molecule type" value="Genomic_DNA"/>
</dbReference>
<evidence type="ECO:0000313" key="2">
    <source>
        <dbReference type="Proteomes" id="UP001066276"/>
    </source>
</evidence>
<proteinExistence type="predicted"/>
<evidence type="ECO:0000313" key="1">
    <source>
        <dbReference type="EMBL" id="KAJ1132191.1"/>
    </source>
</evidence>
<keyword evidence="2" id="KW-1185">Reference proteome</keyword>
<comment type="caution">
    <text evidence="1">The sequence shown here is derived from an EMBL/GenBank/DDBJ whole genome shotgun (WGS) entry which is preliminary data.</text>
</comment>
<protein>
    <submittedName>
        <fullName evidence="1">Uncharacterized protein</fullName>
    </submittedName>
</protein>
<dbReference type="Proteomes" id="UP001066276">
    <property type="component" value="Chromosome 7"/>
</dbReference>
<dbReference type="AlphaFoldDB" id="A0AAV7PY60"/>
<accession>A0AAV7PY60</accession>
<name>A0AAV7PY60_PLEWA</name>
<sequence>MQIQLKVATTELERLLPRSSRRFLAPGCTVCAAATRSRGTARSKDFRVGKRPSVLESPSLLSAARVIHVYL</sequence>
<organism evidence="1 2">
    <name type="scientific">Pleurodeles waltl</name>
    <name type="common">Iberian ribbed newt</name>
    <dbReference type="NCBI Taxonomy" id="8319"/>
    <lineage>
        <taxon>Eukaryota</taxon>
        <taxon>Metazoa</taxon>
        <taxon>Chordata</taxon>
        <taxon>Craniata</taxon>
        <taxon>Vertebrata</taxon>
        <taxon>Euteleostomi</taxon>
        <taxon>Amphibia</taxon>
        <taxon>Batrachia</taxon>
        <taxon>Caudata</taxon>
        <taxon>Salamandroidea</taxon>
        <taxon>Salamandridae</taxon>
        <taxon>Pleurodelinae</taxon>
        <taxon>Pleurodeles</taxon>
    </lineage>
</organism>
<gene>
    <name evidence="1" type="ORF">NDU88_010518</name>
</gene>
<reference evidence="1" key="1">
    <citation type="journal article" date="2022" name="bioRxiv">
        <title>Sequencing and chromosome-scale assembly of the giantPleurodeles waltlgenome.</title>
        <authorList>
            <person name="Brown T."/>
            <person name="Elewa A."/>
            <person name="Iarovenko S."/>
            <person name="Subramanian E."/>
            <person name="Araus A.J."/>
            <person name="Petzold A."/>
            <person name="Susuki M."/>
            <person name="Suzuki K.-i.T."/>
            <person name="Hayashi T."/>
            <person name="Toyoda A."/>
            <person name="Oliveira C."/>
            <person name="Osipova E."/>
            <person name="Leigh N.D."/>
            <person name="Simon A."/>
            <person name="Yun M.H."/>
        </authorList>
    </citation>
    <scope>NUCLEOTIDE SEQUENCE</scope>
    <source>
        <strain evidence="1">20211129_DDA</strain>
        <tissue evidence="1">Liver</tissue>
    </source>
</reference>